<keyword evidence="1" id="KW-0560">Oxidoreductase</keyword>
<dbReference type="Pfam" id="PF01494">
    <property type="entry name" value="FAD_binding_3"/>
    <property type="match status" value="2"/>
</dbReference>
<dbReference type="GO" id="GO:0004497">
    <property type="term" value="F:monooxygenase activity"/>
    <property type="evidence" value="ECO:0007669"/>
    <property type="project" value="UniProtKB-KW"/>
</dbReference>
<dbReference type="PRINTS" id="PR00420">
    <property type="entry name" value="RNGMNOXGNASE"/>
</dbReference>
<feature type="domain" description="FAD-binding" evidence="3">
    <location>
        <begin position="7"/>
        <end position="180"/>
    </location>
</feature>
<evidence type="ECO:0000259" key="3">
    <source>
        <dbReference type="Pfam" id="PF01494"/>
    </source>
</evidence>
<name>A0A895Y8E1_9ACTN</name>
<dbReference type="PANTHER" id="PTHR13789:SF309">
    <property type="entry name" value="PUTATIVE (AFU_ORTHOLOGUE AFUA_6G14510)-RELATED"/>
    <property type="match status" value="1"/>
</dbReference>
<dbReference type="PANTHER" id="PTHR13789">
    <property type="entry name" value="MONOOXYGENASE"/>
    <property type="match status" value="1"/>
</dbReference>
<keyword evidence="2 4" id="KW-0503">Monooxygenase</keyword>
<dbReference type="InterPro" id="IPR050493">
    <property type="entry name" value="FAD-dep_Monooxygenase_BioMet"/>
</dbReference>
<dbReference type="RefSeq" id="WP_239674601.1">
    <property type="nucleotide sequence ID" value="NZ_CP070499.1"/>
</dbReference>
<accession>A0A895Y8E1</accession>
<protein>
    <submittedName>
        <fullName evidence="4">FAD-dependent monooxygenase</fullName>
    </submittedName>
</protein>
<gene>
    <name evidence="4" type="ORF">JQS43_12600</name>
</gene>
<dbReference type="GO" id="GO:0071949">
    <property type="term" value="F:FAD binding"/>
    <property type="evidence" value="ECO:0007669"/>
    <property type="project" value="InterPro"/>
</dbReference>
<evidence type="ECO:0000313" key="4">
    <source>
        <dbReference type="EMBL" id="QSB12565.1"/>
    </source>
</evidence>
<dbReference type="Proteomes" id="UP000662857">
    <property type="component" value="Chromosome"/>
</dbReference>
<dbReference type="SUPFAM" id="SSF51905">
    <property type="entry name" value="FAD/NAD(P)-binding domain"/>
    <property type="match status" value="1"/>
</dbReference>
<dbReference type="Gene3D" id="3.50.50.60">
    <property type="entry name" value="FAD/NAD(P)-binding domain"/>
    <property type="match status" value="1"/>
</dbReference>
<dbReference type="KEGG" id="nhy:JQS43_12600"/>
<dbReference type="AlphaFoldDB" id="A0A895Y8E1"/>
<dbReference type="InterPro" id="IPR002938">
    <property type="entry name" value="FAD-bd"/>
</dbReference>
<sequence>MARVKTAAVIGGGIAGPVAALALHRAGIQATIYEAYSTSAEGIGGTIALAPNGVAALEHVGAAAAVVDRALPSPRMVMAIGARKRVPLPSLPDVPPLRLVSRGDLYQAIYDQVAEQQVQVEWGKRLVEVREQRSSVVAIFADGSEAVADVLIGADGVHSTVRRLIDPAAPGPRYTGMLGFEGVAGYEAPVEAGTMTFAFGKRAYYLYWPGVDGGTAWGANLPHPQPMSLLDARAVATDQWLRTLREVYSGDEPGGELAEQTGPDSLQVAGALYLMPPVPRWHRGRLVLVGDAVHAPSNSSGQGASLAIESAVQLARCLRDLDDPAAAFAAYERLRRGRVERVAKRAARTNRVKAPGPIAQAMMAVLMPLFVKSATNFEKTLGPEQRYRIDWDAPVTRDPVLA</sequence>
<evidence type="ECO:0000256" key="1">
    <source>
        <dbReference type="ARBA" id="ARBA00023002"/>
    </source>
</evidence>
<evidence type="ECO:0000313" key="5">
    <source>
        <dbReference type="Proteomes" id="UP000662857"/>
    </source>
</evidence>
<proteinExistence type="predicted"/>
<evidence type="ECO:0000256" key="2">
    <source>
        <dbReference type="ARBA" id="ARBA00023033"/>
    </source>
</evidence>
<dbReference type="InterPro" id="IPR036188">
    <property type="entry name" value="FAD/NAD-bd_sf"/>
</dbReference>
<feature type="domain" description="FAD-binding" evidence="3">
    <location>
        <begin position="280"/>
        <end position="345"/>
    </location>
</feature>
<dbReference type="EMBL" id="CP070499">
    <property type="protein sequence ID" value="QSB12565.1"/>
    <property type="molecule type" value="Genomic_DNA"/>
</dbReference>
<organism evidence="4 5">
    <name type="scientific">Natronosporangium hydrolyticum</name>
    <dbReference type="NCBI Taxonomy" id="2811111"/>
    <lineage>
        <taxon>Bacteria</taxon>
        <taxon>Bacillati</taxon>
        <taxon>Actinomycetota</taxon>
        <taxon>Actinomycetes</taxon>
        <taxon>Micromonosporales</taxon>
        <taxon>Micromonosporaceae</taxon>
        <taxon>Natronosporangium</taxon>
    </lineage>
</organism>
<reference evidence="4" key="1">
    <citation type="submission" date="2021-02" db="EMBL/GenBank/DDBJ databases">
        <title>Natrosporangium hydrolyticum gen. nov., sp. nov, a haloalkaliphilic actinobacterium from a soda solonchak soil.</title>
        <authorList>
            <person name="Sorokin D.Y."/>
            <person name="Khijniak T.V."/>
            <person name="Zakharycheva A.P."/>
            <person name="Boueva O.V."/>
            <person name="Ariskina E.V."/>
            <person name="Hahnke R.L."/>
            <person name="Bunk B."/>
            <person name="Sproer C."/>
            <person name="Schumann P."/>
            <person name="Evtushenko L.I."/>
            <person name="Kublanov I.V."/>
        </authorList>
    </citation>
    <scope>NUCLEOTIDE SEQUENCE</scope>
    <source>
        <strain evidence="4">DSM 106523</strain>
    </source>
</reference>
<keyword evidence="5" id="KW-1185">Reference proteome</keyword>